<evidence type="ECO:0000313" key="1">
    <source>
        <dbReference type="EMBL" id="KAF5781392.1"/>
    </source>
</evidence>
<accession>A0A251T9P2</accession>
<reference evidence="1" key="3">
    <citation type="submission" date="2020-06" db="EMBL/GenBank/DDBJ databases">
        <title>Helianthus annuus Genome sequencing and assembly Release 2.</title>
        <authorList>
            <person name="Gouzy J."/>
            <person name="Langlade N."/>
            <person name="Munos S."/>
        </authorList>
    </citation>
    <scope>NUCLEOTIDE SEQUENCE</scope>
    <source>
        <tissue evidence="1">Leaves</tissue>
    </source>
</reference>
<keyword evidence="3" id="KW-1185">Reference proteome</keyword>
<reference evidence="2" key="2">
    <citation type="submission" date="2017-02" db="EMBL/GenBank/DDBJ databases">
        <title>Sunflower complete genome.</title>
        <authorList>
            <person name="Langlade N."/>
            <person name="Munos S."/>
        </authorList>
    </citation>
    <scope>NUCLEOTIDE SEQUENCE [LARGE SCALE GENOMIC DNA]</scope>
    <source>
        <tissue evidence="2">Leaves</tissue>
    </source>
</reference>
<organism evidence="2 3">
    <name type="scientific">Helianthus annuus</name>
    <name type="common">Common sunflower</name>
    <dbReference type="NCBI Taxonomy" id="4232"/>
    <lineage>
        <taxon>Eukaryota</taxon>
        <taxon>Viridiplantae</taxon>
        <taxon>Streptophyta</taxon>
        <taxon>Embryophyta</taxon>
        <taxon>Tracheophyta</taxon>
        <taxon>Spermatophyta</taxon>
        <taxon>Magnoliopsida</taxon>
        <taxon>eudicotyledons</taxon>
        <taxon>Gunneridae</taxon>
        <taxon>Pentapetalae</taxon>
        <taxon>asterids</taxon>
        <taxon>campanulids</taxon>
        <taxon>Asterales</taxon>
        <taxon>Asteraceae</taxon>
        <taxon>Asteroideae</taxon>
        <taxon>Heliantheae alliance</taxon>
        <taxon>Heliantheae</taxon>
        <taxon>Helianthus</taxon>
    </lineage>
</organism>
<dbReference type="Proteomes" id="UP000215914">
    <property type="component" value="Chromosome 11"/>
</dbReference>
<dbReference type="AlphaFoldDB" id="A0A251T9P2"/>
<evidence type="ECO:0000313" key="3">
    <source>
        <dbReference type="Proteomes" id="UP000215914"/>
    </source>
</evidence>
<dbReference type="EMBL" id="CM007900">
    <property type="protein sequence ID" value="OTG07808.1"/>
    <property type="molecule type" value="Genomic_DNA"/>
</dbReference>
<dbReference type="InParanoid" id="A0A251T9P2"/>
<dbReference type="EMBL" id="MNCJ02000326">
    <property type="protein sequence ID" value="KAF5781392.1"/>
    <property type="molecule type" value="Genomic_DNA"/>
</dbReference>
<dbReference type="Gramene" id="mRNA:HanXRQr2_Chr11g0483041">
    <property type="protein sequence ID" value="mRNA:HanXRQr2_Chr11g0483041"/>
    <property type="gene ID" value="HanXRQr2_Chr11g0483041"/>
</dbReference>
<protein>
    <submittedName>
        <fullName evidence="2">Uncharacterized protein</fullName>
    </submittedName>
</protein>
<name>A0A251T9P2_HELAN</name>
<proteinExistence type="predicted"/>
<gene>
    <name evidence="2" type="ORF">HannXRQ_Chr11g0334651</name>
    <name evidence="1" type="ORF">HanXRQr2_Chr11g0483041</name>
</gene>
<sequence>MTSPMASIRRMRSYLTMIFSRLIVSSQPSNFDSGNINGARVWSSAEFEPNFGTRVTYYSFQSVLSLCFQIYIDVLFLRVSIPSLWYPLINGSSVSYVYGRYVYKIEWRAFFISSTNTQETTTEETRTTFEYCSPNYCSRRTNGFKKFGPIKPNGIQILNNRGF</sequence>
<evidence type="ECO:0000313" key="2">
    <source>
        <dbReference type="EMBL" id="OTG07808.1"/>
    </source>
</evidence>
<reference evidence="1 3" key="1">
    <citation type="journal article" date="2017" name="Nature">
        <title>The sunflower genome provides insights into oil metabolism, flowering and Asterid evolution.</title>
        <authorList>
            <person name="Badouin H."/>
            <person name="Gouzy J."/>
            <person name="Grassa C.J."/>
            <person name="Murat F."/>
            <person name="Staton S.E."/>
            <person name="Cottret L."/>
            <person name="Lelandais-Briere C."/>
            <person name="Owens G.L."/>
            <person name="Carrere S."/>
            <person name="Mayjonade B."/>
            <person name="Legrand L."/>
            <person name="Gill N."/>
            <person name="Kane N.C."/>
            <person name="Bowers J.E."/>
            <person name="Hubner S."/>
            <person name="Bellec A."/>
            <person name="Berard A."/>
            <person name="Berges H."/>
            <person name="Blanchet N."/>
            <person name="Boniface M.C."/>
            <person name="Brunel D."/>
            <person name="Catrice O."/>
            <person name="Chaidir N."/>
            <person name="Claudel C."/>
            <person name="Donnadieu C."/>
            <person name="Faraut T."/>
            <person name="Fievet G."/>
            <person name="Helmstetter N."/>
            <person name="King M."/>
            <person name="Knapp S.J."/>
            <person name="Lai Z."/>
            <person name="Le Paslier M.C."/>
            <person name="Lippi Y."/>
            <person name="Lorenzon L."/>
            <person name="Mandel J.R."/>
            <person name="Marage G."/>
            <person name="Marchand G."/>
            <person name="Marquand E."/>
            <person name="Bret-Mestries E."/>
            <person name="Morien E."/>
            <person name="Nambeesan S."/>
            <person name="Nguyen T."/>
            <person name="Pegot-Espagnet P."/>
            <person name="Pouilly N."/>
            <person name="Raftis F."/>
            <person name="Sallet E."/>
            <person name="Schiex T."/>
            <person name="Thomas J."/>
            <person name="Vandecasteele C."/>
            <person name="Vares D."/>
            <person name="Vear F."/>
            <person name="Vautrin S."/>
            <person name="Crespi M."/>
            <person name="Mangin B."/>
            <person name="Burke J.M."/>
            <person name="Salse J."/>
            <person name="Munos S."/>
            <person name="Vincourt P."/>
            <person name="Rieseberg L.H."/>
            <person name="Langlade N.B."/>
        </authorList>
    </citation>
    <scope>NUCLEOTIDE SEQUENCE [LARGE SCALE GENOMIC DNA]</scope>
    <source>
        <strain evidence="3">cv. SF193</strain>
        <tissue evidence="1">Leaves</tissue>
    </source>
</reference>